<evidence type="ECO:0000313" key="2">
    <source>
        <dbReference type="Proteomes" id="UP000188879"/>
    </source>
</evidence>
<gene>
    <name evidence="1" type="ORF">BKE38_09000</name>
</gene>
<evidence type="ECO:0008006" key="3">
    <source>
        <dbReference type="Google" id="ProtNLM"/>
    </source>
</evidence>
<reference evidence="1 2" key="1">
    <citation type="submission" date="2016-10" db="EMBL/GenBank/DDBJ databases">
        <title>Draft Genome sequence of Roseomonas sp. strain M3.</title>
        <authorList>
            <person name="Subhash Y."/>
            <person name="Lee S."/>
        </authorList>
    </citation>
    <scope>NUCLEOTIDE SEQUENCE [LARGE SCALE GENOMIC DNA]</scope>
    <source>
        <strain evidence="1 2">M3</strain>
    </source>
</reference>
<comment type="caution">
    <text evidence="1">The sequence shown here is derived from an EMBL/GenBank/DDBJ whole genome shotgun (WGS) entry which is preliminary data.</text>
</comment>
<dbReference type="RefSeq" id="WP_076957024.1">
    <property type="nucleotide sequence ID" value="NZ_MLCO01000071.1"/>
</dbReference>
<organism evidence="1 2">
    <name type="scientific">Teichococcus deserti</name>
    <dbReference type="NCBI Taxonomy" id="1817963"/>
    <lineage>
        <taxon>Bacteria</taxon>
        <taxon>Pseudomonadati</taxon>
        <taxon>Pseudomonadota</taxon>
        <taxon>Alphaproteobacteria</taxon>
        <taxon>Acetobacterales</taxon>
        <taxon>Roseomonadaceae</taxon>
        <taxon>Roseomonas</taxon>
    </lineage>
</organism>
<accession>A0A1V2H3T3</accession>
<dbReference type="EMBL" id="MLCO01000071">
    <property type="protein sequence ID" value="ONG55675.1"/>
    <property type="molecule type" value="Genomic_DNA"/>
</dbReference>
<dbReference type="AlphaFoldDB" id="A0A1V2H3T3"/>
<sequence length="310" mass="33715">MAIPFQTILHADWSRDARKRWIAAAVRTGPGWQVEAPCTIGDSADFVAALFSMPGPVLAGFDFPIGLPASYGQLTGFAGFTEALKMFGTADWAKFFQVADSETQVSLRQPFYPRLSSAEAKQRHLLEGLGMSSINELRRICEHATAKRRAACPLFWTLGGNQVGKAAIDGWQSVLQPAIRDGARLWPFDGSLASLARAGVPVIAETYPAEAYGHVGIGFKPRMSKQRQDDRRAAAAGLPAWAALHRIRFSDELSAQITEGFGLSKAGEDPFDALAGVLGMIEILDGRRPEAPTLHQLARQWEGWILGQRG</sequence>
<dbReference type="Proteomes" id="UP000188879">
    <property type="component" value="Unassembled WGS sequence"/>
</dbReference>
<protein>
    <recommendedName>
        <fullName evidence="3">DUF429 domain-containing protein</fullName>
    </recommendedName>
</protein>
<evidence type="ECO:0000313" key="1">
    <source>
        <dbReference type="EMBL" id="ONG55675.1"/>
    </source>
</evidence>
<keyword evidence="2" id="KW-1185">Reference proteome</keyword>
<proteinExistence type="predicted"/>
<name>A0A1V2H3T3_9PROT</name>